<gene>
    <name evidence="1" type="ORF">PW52_00100</name>
</gene>
<proteinExistence type="predicted"/>
<keyword evidence="2" id="KW-1185">Reference proteome</keyword>
<dbReference type="EMBL" id="JTDW01000001">
    <property type="protein sequence ID" value="KJD36902.1"/>
    <property type="molecule type" value="Genomic_DNA"/>
</dbReference>
<dbReference type="AlphaFoldDB" id="A0A0D7WGM6"/>
<organism evidence="1 2">
    <name type="scientific">Neotamlana sedimentorum</name>
    <dbReference type="NCBI Taxonomy" id="1435349"/>
    <lineage>
        <taxon>Bacteria</taxon>
        <taxon>Pseudomonadati</taxon>
        <taxon>Bacteroidota</taxon>
        <taxon>Flavobacteriia</taxon>
        <taxon>Flavobacteriales</taxon>
        <taxon>Flavobacteriaceae</taxon>
        <taxon>Neotamlana</taxon>
    </lineage>
</organism>
<name>A0A0D7WGM6_9FLAO</name>
<evidence type="ECO:0000313" key="2">
    <source>
        <dbReference type="Proteomes" id="UP000032578"/>
    </source>
</evidence>
<protein>
    <recommendedName>
        <fullName evidence="3">DUF5017 domain-containing protein</fullName>
    </recommendedName>
</protein>
<dbReference type="RefSeq" id="WP_044630898.1">
    <property type="nucleotide sequence ID" value="NZ_JTDW01000001.1"/>
</dbReference>
<dbReference type="STRING" id="1435349.PW52_00100"/>
<dbReference type="Proteomes" id="UP000032578">
    <property type="component" value="Unassembled WGS sequence"/>
</dbReference>
<dbReference type="OrthoDB" id="1013052at2"/>
<sequence length="559" mass="61820">MKKIIYCLTILGAALLVSCDPLEDVNEEVSSGEIAGIDYIKSTGEVYTFTEDDYELYETELDYETYFESQDVADEIIPGFLANKYPLLGQGSLVNVTYNLFSPTDYEVMTTTDTLSNIGYIEDYLFDNFQTSSNGTFVELTYNSEVVGYTFEAGDYETIGQELSALYPGPAANVASYGNFDRRSTSSNYWSDEMILDAMNVVFGDSYSVGQIVTVTFDMYDGSSGTESITGKYNGYEFLDFGSVVEIESQGTAYVFSSSDYDAVVAALGATYPDATGSMASYGNFERRTTNSAYWTDDMILEAINVVLPAGDEGDIYIVSYAIYDGGSGTETVPVAYESGAYVSTEIEVVPTIVENTEIIAKNNNEWALPYTFTDADYELLSQSYGNFDSGSVYKLDIFLKSLYPYAASGDAASVAYEYYSGGTSTKYGTSVFDGVSWTLTPEVLETTFQYGFEDGVWVPDNTIPYTLLNADYEYMASALEDNSDFDGLLGTLVDYHDYDYNWSDDQIVFSLLILAEHLFPNAEEGQKVQFTYLVYDNGLNTLSTVVILTDGVWIEKVD</sequence>
<dbReference type="PATRIC" id="fig|1435349.4.peg.21"/>
<comment type="caution">
    <text evidence="1">The sequence shown here is derived from an EMBL/GenBank/DDBJ whole genome shotgun (WGS) entry which is preliminary data.</text>
</comment>
<dbReference type="PROSITE" id="PS51257">
    <property type="entry name" value="PROKAR_LIPOPROTEIN"/>
    <property type="match status" value="1"/>
</dbReference>
<evidence type="ECO:0000313" key="1">
    <source>
        <dbReference type="EMBL" id="KJD36902.1"/>
    </source>
</evidence>
<reference evidence="1 2" key="1">
    <citation type="submission" date="2014-11" db="EMBL/GenBank/DDBJ databases">
        <title>Tamlana sedimentorum sp. nov., isolated from shallow sand sediments of the Sea of Japan.</title>
        <authorList>
            <person name="Romanenko L.A."/>
        </authorList>
    </citation>
    <scope>NUCLEOTIDE SEQUENCE [LARGE SCALE GENOMIC DNA]</scope>
    <source>
        <strain evidence="1 2">JCM 19808</strain>
    </source>
</reference>
<accession>A0A0D7WGM6</accession>
<evidence type="ECO:0008006" key="3">
    <source>
        <dbReference type="Google" id="ProtNLM"/>
    </source>
</evidence>